<comment type="caution">
    <text evidence="5">The sequence shown here is derived from an EMBL/GenBank/DDBJ whole genome shotgun (WGS) entry which is preliminary data.</text>
</comment>
<evidence type="ECO:0000256" key="1">
    <source>
        <dbReference type="ARBA" id="ARBA00006756"/>
    </source>
</evidence>
<keyword evidence="6" id="KW-1185">Reference proteome</keyword>
<dbReference type="SUPFAM" id="SSF74788">
    <property type="entry name" value="Cullin repeat-like"/>
    <property type="match status" value="1"/>
</dbReference>
<keyword evidence="3" id="KW-0653">Protein transport</keyword>
<dbReference type="Gene3D" id="1.20.1280.170">
    <property type="entry name" value="Exocyst complex component Exo70"/>
    <property type="match status" value="1"/>
</dbReference>
<dbReference type="AlphaFoldDB" id="A0A7J7HLQ2"/>
<dbReference type="GO" id="GO:0005546">
    <property type="term" value="F:phosphatidylinositol-4,5-bisphosphate binding"/>
    <property type="evidence" value="ECO:0007669"/>
    <property type="project" value="InterPro"/>
</dbReference>
<dbReference type="PANTHER" id="PTHR12542">
    <property type="entry name" value="EXOCYST COMPLEX PROTEIN EXO70"/>
    <property type="match status" value="1"/>
</dbReference>
<dbReference type="GO" id="GO:0015031">
    <property type="term" value="P:protein transport"/>
    <property type="evidence" value="ECO:0007669"/>
    <property type="project" value="UniProtKB-KW"/>
</dbReference>
<reference evidence="5 6" key="2">
    <citation type="submission" date="2020-07" db="EMBL/GenBank/DDBJ databases">
        <title>Genome assembly of wild tea tree DASZ reveals pedigree and selection history of tea varieties.</title>
        <authorList>
            <person name="Zhang W."/>
        </authorList>
    </citation>
    <scope>NUCLEOTIDE SEQUENCE [LARGE SCALE GENOMIC DNA]</scope>
    <source>
        <strain evidence="6">cv. G240</strain>
        <tissue evidence="5">Leaf</tissue>
    </source>
</reference>
<dbReference type="InterPro" id="IPR046364">
    <property type="entry name" value="Exo70_C"/>
</dbReference>
<dbReference type="GO" id="GO:0006887">
    <property type="term" value="P:exocytosis"/>
    <property type="evidence" value="ECO:0007669"/>
    <property type="project" value="UniProtKB-KW"/>
</dbReference>
<evidence type="ECO:0000313" key="5">
    <source>
        <dbReference type="EMBL" id="KAF5953810.1"/>
    </source>
</evidence>
<dbReference type="FunFam" id="1.20.1280.170:FF:000003">
    <property type="entry name" value="Exocyst subunit Exo70 family protein"/>
    <property type="match status" value="1"/>
</dbReference>
<protein>
    <recommendedName>
        <fullName evidence="3">Exocyst subunit Exo70 family protein</fullName>
    </recommendedName>
</protein>
<comment type="function">
    <text evidence="3">Component of the exocyst complex.</text>
</comment>
<evidence type="ECO:0000313" key="6">
    <source>
        <dbReference type="Proteomes" id="UP000593564"/>
    </source>
</evidence>
<keyword evidence="2 3" id="KW-0813">Transport</keyword>
<dbReference type="InterPro" id="IPR016159">
    <property type="entry name" value="Cullin_repeat-like_dom_sf"/>
</dbReference>
<reference evidence="6" key="1">
    <citation type="journal article" date="2020" name="Nat. Commun.">
        <title>Genome assembly of wild tea tree DASZ reveals pedigree and selection history of tea varieties.</title>
        <authorList>
            <person name="Zhang W."/>
            <person name="Zhang Y."/>
            <person name="Qiu H."/>
            <person name="Guo Y."/>
            <person name="Wan H."/>
            <person name="Zhang X."/>
            <person name="Scossa F."/>
            <person name="Alseekh S."/>
            <person name="Zhang Q."/>
            <person name="Wang P."/>
            <person name="Xu L."/>
            <person name="Schmidt M.H."/>
            <person name="Jia X."/>
            <person name="Li D."/>
            <person name="Zhu A."/>
            <person name="Guo F."/>
            <person name="Chen W."/>
            <person name="Ni D."/>
            <person name="Usadel B."/>
            <person name="Fernie A.R."/>
            <person name="Wen W."/>
        </authorList>
    </citation>
    <scope>NUCLEOTIDE SEQUENCE [LARGE SCALE GENOMIC DNA]</scope>
    <source>
        <strain evidence="6">cv. G240</strain>
    </source>
</reference>
<dbReference type="Proteomes" id="UP000593564">
    <property type="component" value="Unassembled WGS sequence"/>
</dbReference>
<dbReference type="PANTHER" id="PTHR12542:SF38">
    <property type="entry name" value="EXOCYST SUBUNIT EXO70 FAMILY PROTEIN"/>
    <property type="match status" value="1"/>
</dbReference>
<evidence type="ECO:0000259" key="4">
    <source>
        <dbReference type="Pfam" id="PF03081"/>
    </source>
</evidence>
<evidence type="ECO:0000256" key="3">
    <source>
        <dbReference type="RuleBase" id="RU365026"/>
    </source>
</evidence>
<dbReference type="GO" id="GO:0000145">
    <property type="term" value="C:exocyst"/>
    <property type="evidence" value="ECO:0007669"/>
    <property type="project" value="InterPro"/>
</dbReference>
<dbReference type="EMBL" id="JACBKZ010000003">
    <property type="protein sequence ID" value="KAF5953810.1"/>
    <property type="molecule type" value="Genomic_DNA"/>
</dbReference>
<name>A0A7J7HLQ2_CAMSI</name>
<accession>A0A7J7HLQ2</accession>
<gene>
    <name evidence="5" type="ORF">HYC85_006666</name>
</gene>
<dbReference type="Pfam" id="PF03081">
    <property type="entry name" value="Exo70_C"/>
    <property type="match status" value="1"/>
</dbReference>
<feature type="domain" description="Exocyst complex subunit Exo70 C-terminal" evidence="4">
    <location>
        <begin position="313"/>
        <end position="674"/>
    </location>
</feature>
<proteinExistence type="inferred from homology"/>
<sequence>MYWPNKTEKARATARFTTANALAKVQAEKASAEANTPAATALVEAQKGVVAPNTLVATTLAEAQKSNCGGKQIEIMPRKGMRSLFFTTKASPSSSISHYPSPRLSFSESVMDRTLAVADSMIMKWNPDTSTYAKVTSLFYENRREAAEFIKCVNNLQKSMHLLVMEDASSEKLVRGQNLMEIAMKRLQKEFYQILSMNRAHLDPESVSARSSLASTRSSVSDYEDDDVPEDEIRIAANSIEEVEHESTVAMTDLRSIAECMISSGYGKECVKIYKIIRKSIVDEGIYRLGVEKLSSSKIHKMDWEMLEMKINNWLNAVKIAVKTLFNGEKILCAHVFASSESIRESCFTEITREGGQILFGFPENVVKSTKKPPEKMFRTLDMYTAIAEHWPEIESIFSFESTSAVRSQAITSLTKLSESVRTMLAEFESTIQKDASKSPVAGAGIHPLTVYVMDYVSLLADYSHVTGDILADYPPPLKSSLPESYFDTSVSDDSPVPAISHRFAWLILVLLCKLDGKAEHYKDVSLSYLFLANNHQHIVTKVRTSNLKYILGDDWLSRHDLKVKQFSDKYERLGWDHVIKSVPEDPTAAMSPEEVKKCFLRFNEAFEQAYRKQSVCVVPDSKLRDEIKVSIAGKLVGAYRELYNTHRIALGGERNLAVLVRFAPEDVGNYLSDLFFGNVGSGGSLSITTSSSSHSRPSRSR</sequence>
<comment type="similarity">
    <text evidence="1 3">Belongs to the EXO70 family.</text>
</comment>
<dbReference type="Pfam" id="PF20669">
    <property type="entry name" value="Exo70_N"/>
    <property type="match status" value="1"/>
</dbReference>
<dbReference type="InterPro" id="IPR004140">
    <property type="entry name" value="Exo70"/>
</dbReference>
<evidence type="ECO:0000256" key="2">
    <source>
        <dbReference type="ARBA" id="ARBA00022448"/>
    </source>
</evidence>
<organism evidence="5 6">
    <name type="scientific">Camellia sinensis</name>
    <name type="common">Tea plant</name>
    <name type="synonym">Thea sinensis</name>
    <dbReference type="NCBI Taxonomy" id="4442"/>
    <lineage>
        <taxon>Eukaryota</taxon>
        <taxon>Viridiplantae</taxon>
        <taxon>Streptophyta</taxon>
        <taxon>Embryophyta</taxon>
        <taxon>Tracheophyta</taxon>
        <taxon>Spermatophyta</taxon>
        <taxon>Magnoliopsida</taxon>
        <taxon>eudicotyledons</taxon>
        <taxon>Gunneridae</taxon>
        <taxon>Pentapetalae</taxon>
        <taxon>asterids</taxon>
        <taxon>Ericales</taxon>
        <taxon>Theaceae</taxon>
        <taxon>Camellia</taxon>
    </lineage>
</organism>
<keyword evidence="3" id="KW-0268">Exocytosis</keyword>